<feature type="compositionally biased region" description="Gly residues" evidence="1">
    <location>
        <begin position="39"/>
        <end position="51"/>
    </location>
</feature>
<protein>
    <recommendedName>
        <fullName evidence="5">Tat pathway signal sequence domain protein</fullName>
    </recommendedName>
</protein>
<keyword evidence="2" id="KW-1133">Transmembrane helix</keyword>
<keyword evidence="4" id="KW-1185">Reference proteome</keyword>
<dbReference type="GeneID" id="91474157"/>
<feature type="region of interest" description="Disordered" evidence="1">
    <location>
        <begin position="39"/>
        <end position="58"/>
    </location>
</feature>
<evidence type="ECO:0000313" key="3">
    <source>
        <dbReference type="EMBL" id="GHI64727.1"/>
    </source>
</evidence>
<evidence type="ECO:0008006" key="5">
    <source>
        <dbReference type="Google" id="ProtNLM"/>
    </source>
</evidence>
<dbReference type="Proteomes" id="UP000649259">
    <property type="component" value="Unassembled WGS sequence"/>
</dbReference>
<keyword evidence="2" id="KW-0812">Transmembrane</keyword>
<evidence type="ECO:0000256" key="1">
    <source>
        <dbReference type="SAM" id="MobiDB-lite"/>
    </source>
</evidence>
<proteinExistence type="predicted"/>
<evidence type="ECO:0000256" key="2">
    <source>
        <dbReference type="SAM" id="Phobius"/>
    </source>
</evidence>
<feature type="transmembrane region" description="Helical" evidence="2">
    <location>
        <begin position="12"/>
        <end position="31"/>
    </location>
</feature>
<keyword evidence="2" id="KW-0472">Membrane</keyword>
<reference evidence="4" key="1">
    <citation type="submission" date="2023-07" db="EMBL/GenBank/DDBJ databases">
        <title>Whole genome shotgun sequence of Streptomyces cacaoi subsp. asoensis NBRC 13813.</title>
        <authorList>
            <person name="Komaki H."/>
            <person name="Tamura T."/>
        </authorList>
    </citation>
    <scope>NUCLEOTIDE SEQUENCE [LARGE SCALE GENOMIC DNA]</scope>
    <source>
        <strain evidence="4">NBRC 13813</strain>
    </source>
</reference>
<accession>A0ABQ3S9U9</accession>
<dbReference type="InterPro" id="IPR016182">
    <property type="entry name" value="Cu_amine_oxidase_N-reg"/>
</dbReference>
<dbReference type="SUPFAM" id="SSF54416">
    <property type="entry name" value="Amine oxidase N-terminal region"/>
    <property type="match status" value="1"/>
</dbReference>
<organism evidence="3 4">
    <name type="scientific">Streptomyces asoensis</name>
    <dbReference type="NCBI Taxonomy" id="249586"/>
    <lineage>
        <taxon>Bacteria</taxon>
        <taxon>Bacillati</taxon>
        <taxon>Actinomycetota</taxon>
        <taxon>Actinomycetes</taxon>
        <taxon>Kitasatosporales</taxon>
        <taxon>Streptomycetaceae</taxon>
        <taxon>Streptomyces</taxon>
    </lineage>
</organism>
<gene>
    <name evidence="3" type="ORF">Saso_63770</name>
</gene>
<dbReference type="RefSeq" id="WP_189923063.1">
    <property type="nucleotide sequence ID" value="NZ_BMSI01000007.1"/>
</dbReference>
<sequence length="272" mass="28144">MRTTVRRHLGKVVAGTAIAVAATAVMVGITLPGTAGADDTGGGKAGQGTGQAAGQPQGDAAAVRPGVVEAAPAEGTRGKGRDPLTDDEITRVEKIALDRQQFNASEDVDGDRGPQRLGVDLADPAAGEVDDPDAPRRAVVSFYDYKDDTLVTKTVNLDTGKVEATGTQHGVQPPLSSDEQNEAAALIIADPLGAGLKADFKDATGKELTSPDQLQIAAMVYRAVPGAEPAVLDKCGEHRCVRLLPKVKNGPWIDARSLVVDLSTREVARLAG</sequence>
<dbReference type="EMBL" id="BNEB01000005">
    <property type="protein sequence ID" value="GHI64727.1"/>
    <property type="molecule type" value="Genomic_DNA"/>
</dbReference>
<name>A0ABQ3S9U9_9ACTN</name>
<evidence type="ECO:0000313" key="4">
    <source>
        <dbReference type="Proteomes" id="UP000649259"/>
    </source>
</evidence>
<comment type="caution">
    <text evidence="3">The sequence shown here is derived from an EMBL/GenBank/DDBJ whole genome shotgun (WGS) entry which is preliminary data.</text>
</comment>